<sequence length="671" mass="76551">MKKIFLIFSSTVVMLFLSFSLIQDKDVTIFQGYPDVNVMGVDPNKVSVHREKFEEELNRFAENHDIVLAHRIIEPNRSGKIKFKYAIYGKGNISKDLKKASQKSINYSSLAGTYLIVKGKIEPNLLVNKLSSLGYKSMVGYKISFIDNFSQIINKTARLCLFVFLITFAGLSLIYRIKGLRFADIKMISGESLAAVTLQPVKSDLISIISVNLVTWVVGLIILHLNQAFHLLLILFLSLGIIVYTVALILISFILSLLYLFSLQKSTLISLVKGKLPLKRIIAFMLVAQFAAIVTVGFAVKQFTSYDKSYQKMKQAEVKWKEASDRFVPSFGMSAAATSEKEERKREKIQYQMLNDAVENEDALLAENNLSRYEVESVVDGVHKNDYLPLGNTINVTPNYLVKQNVEISSNLKKRLQNLKPGEFGLLFPRKLKAQKKKLTKIYTKELSGMWTESKYKNIPFKAVTGYLDNNKNRFLYNGSEVADLDDQFVKDPIIVVWTPKSTRDTEGSNMYWSASLSEHVLFKGYDSSIKLLKKHHVYQWFSYVVNGRMYYLNKINGIKTQIISLLIGAIMSIITSIFMFTLMNLLYFEEFRKEIFIKRLAGMNFAEIHFNYLLAQLLVLLAATIVSFFLTKNLTISFLTTLLFLTVGALLMYRQLKHEERVAVTVMKGK</sequence>
<protein>
    <recommendedName>
        <fullName evidence="5">Bacteriocin-associated integral membrane protein</fullName>
    </recommendedName>
</protein>
<evidence type="ECO:0000256" key="1">
    <source>
        <dbReference type="SAM" id="Phobius"/>
    </source>
</evidence>
<dbReference type="RefSeq" id="WP_317697386.1">
    <property type="nucleotide sequence ID" value="NZ_AP026801.1"/>
</dbReference>
<evidence type="ECO:0008006" key="5">
    <source>
        <dbReference type="Google" id="ProtNLM"/>
    </source>
</evidence>
<feature type="transmembrane region" description="Helical" evidence="1">
    <location>
        <begin position="563"/>
        <end position="589"/>
    </location>
</feature>
<feature type="signal peptide" evidence="2">
    <location>
        <begin position="1"/>
        <end position="24"/>
    </location>
</feature>
<dbReference type="KEGG" id="xak:KIMC2_03510"/>
<feature type="transmembrane region" description="Helical" evidence="1">
    <location>
        <begin position="610"/>
        <end position="631"/>
    </location>
</feature>
<evidence type="ECO:0000256" key="2">
    <source>
        <dbReference type="SAM" id="SignalP"/>
    </source>
</evidence>
<evidence type="ECO:0000313" key="4">
    <source>
        <dbReference type="Proteomes" id="UP001321804"/>
    </source>
</evidence>
<feature type="transmembrane region" description="Helical" evidence="1">
    <location>
        <begin position="637"/>
        <end position="654"/>
    </location>
</feature>
<feature type="transmembrane region" description="Helical" evidence="1">
    <location>
        <begin position="156"/>
        <end position="177"/>
    </location>
</feature>
<proteinExistence type="predicted"/>
<dbReference type="InterPro" id="IPR006541">
    <property type="entry name" value="Bacteriocin_ass"/>
</dbReference>
<keyword evidence="2" id="KW-0732">Signal</keyword>
<accession>A0AAU9DK14</accession>
<keyword evidence="4" id="KW-1185">Reference proteome</keyword>
<reference evidence="3 4" key="1">
    <citation type="journal article" date="2023" name="Microbiol. Spectr.">
        <title>Symbiosis of Carpenter Bees with Uncharacterized Lactic Acid Bacteria Showing NAD Auxotrophy.</title>
        <authorList>
            <person name="Kawasaki S."/>
            <person name="Ozawa K."/>
            <person name="Mori T."/>
            <person name="Yamamoto A."/>
            <person name="Ito M."/>
            <person name="Ohkuma M."/>
            <person name="Sakamoto M."/>
            <person name="Matsutani M."/>
        </authorList>
    </citation>
    <scope>NUCLEOTIDE SEQUENCE [LARGE SCALE GENOMIC DNA]</scope>
    <source>
        <strain evidence="3 4">KimC2</strain>
    </source>
</reference>
<dbReference type="EMBL" id="AP026801">
    <property type="protein sequence ID" value="BDR55789.1"/>
    <property type="molecule type" value="Genomic_DNA"/>
</dbReference>
<dbReference type="Pfam" id="PF07242">
    <property type="entry name" value="DUF1430"/>
    <property type="match status" value="1"/>
</dbReference>
<organism evidence="3 4">
    <name type="scientific">Xylocopilactobacillus apis</name>
    <dbReference type="NCBI Taxonomy" id="2932183"/>
    <lineage>
        <taxon>Bacteria</taxon>
        <taxon>Bacillati</taxon>
        <taxon>Bacillota</taxon>
        <taxon>Bacilli</taxon>
        <taxon>Lactobacillales</taxon>
        <taxon>Lactobacillaceae</taxon>
        <taxon>Xylocopilactobacillus</taxon>
    </lineage>
</organism>
<keyword evidence="1" id="KW-0812">Transmembrane</keyword>
<feature type="transmembrane region" description="Helical" evidence="1">
    <location>
        <begin position="281"/>
        <end position="300"/>
    </location>
</feature>
<keyword evidence="1" id="KW-1133">Transmembrane helix</keyword>
<evidence type="ECO:0000313" key="3">
    <source>
        <dbReference type="EMBL" id="BDR55789.1"/>
    </source>
</evidence>
<keyword evidence="1" id="KW-0472">Membrane</keyword>
<dbReference type="AlphaFoldDB" id="A0AAU9DK14"/>
<gene>
    <name evidence="3" type="ORF">KIMC2_03510</name>
</gene>
<feature type="transmembrane region" description="Helical" evidence="1">
    <location>
        <begin position="205"/>
        <end position="225"/>
    </location>
</feature>
<dbReference type="Proteomes" id="UP001321804">
    <property type="component" value="Chromosome"/>
</dbReference>
<feature type="chain" id="PRO_5043650415" description="Bacteriocin-associated integral membrane protein" evidence="2">
    <location>
        <begin position="25"/>
        <end position="671"/>
    </location>
</feature>
<feature type="transmembrane region" description="Helical" evidence="1">
    <location>
        <begin position="231"/>
        <end position="261"/>
    </location>
</feature>
<name>A0AAU9DK14_9LACO</name>
<dbReference type="NCBIfam" id="TIGR01654">
    <property type="entry name" value="bact_immun_7tm"/>
    <property type="match status" value="1"/>
</dbReference>